<dbReference type="SUPFAM" id="SSF53850">
    <property type="entry name" value="Periplasmic binding protein-like II"/>
    <property type="match status" value="1"/>
</dbReference>
<feature type="domain" description="ABC-type glycine betaine transport system substrate-binding" evidence="2">
    <location>
        <begin position="30"/>
        <end position="272"/>
    </location>
</feature>
<dbReference type="OrthoDB" id="9787902at2"/>
<dbReference type="Gene3D" id="3.40.190.10">
    <property type="entry name" value="Periplasmic binding protein-like II"/>
    <property type="match status" value="1"/>
</dbReference>
<evidence type="ECO:0000256" key="1">
    <source>
        <dbReference type="SAM" id="SignalP"/>
    </source>
</evidence>
<accession>A0A1G9BBI0</accession>
<organism evidence="3 4">
    <name type="scientific">Maridesulfovibrio ferrireducens</name>
    <dbReference type="NCBI Taxonomy" id="246191"/>
    <lineage>
        <taxon>Bacteria</taxon>
        <taxon>Pseudomonadati</taxon>
        <taxon>Thermodesulfobacteriota</taxon>
        <taxon>Desulfovibrionia</taxon>
        <taxon>Desulfovibrionales</taxon>
        <taxon>Desulfovibrionaceae</taxon>
        <taxon>Maridesulfovibrio</taxon>
    </lineage>
</organism>
<keyword evidence="1" id="KW-0732">Signal</keyword>
<dbReference type="GO" id="GO:0022857">
    <property type="term" value="F:transmembrane transporter activity"/>
    <property type="evidence" value="ECO:0007669"/>
    <property type="project" value="InterPro"/>
</dbReference>
<proteinExistence type="predicted"/>
<dbReference type="InterPro" id="IPR017783">
    <property type="entry name" value="ABC_choline_sub-bd"/>
</dbReference>
<dbReference type="InterPro" id="IPR007210">
    <property type="entry name" value="ABC_Gly_betaine_transp_sub-bd"/>
</dbReference>
<dbReference type="Pfam" id="PF04069">
    <property type="entry name" value="OpuAC"/>
    <property type="match status" value="1"/>
</dbReference>
<evidence type="ECO:0000259" key="2">
    <source>
        <dbReference type="Pfam" id="PF04069"/>
    </source>
</evidence>
<gene>
    <name evidence="3" type="ORF">SAMN05660337_0218</name>
</gene>
<dbReference type="EMBL" id="FNGA01000001">
    <property type="protein sequence ID" value="SDK36450.1"/>
    <property type="molecule type" value="Genomic_DNA"/>
</dbReference>
<dbReference type="AlphaFoldDB" id="A0A1G9BBI0"/>
<dbReference type="STRING" id="246191.SAMN05660337_0218"/>
<dbReference type="Gene3D" id="3.40.190.100">
    <property type="entry name" value="Glycine betaine-binding periplasmic protein, domain 2"/>
    <property type="match status" value="1"/>
</dbReference>
<feature type="signal peptide" evidence="1">
    <location>
        <begin position="1"/>
        <end position="25"/>
    </location>
</feature>
<sequence length="316" mass="34584">MLTHSKRVLFVLVLVVSLFSFSAFAQASSKITLASVGWTGVTIKTDIAVSVLNSLGYDAENLMVSVPIAYKAMSTSDADAFLGNWMPSMASIADKYFEKGTVLKYAINMDGAKYTLATPTFCADAGLKDFKDIVKFGDKLDWKIYGIEAGNDGNQVIQNMIDKNMFGMGKFTLVPSSEAAMLAQVQGMAREGKWSIFLGWAPHSMNEYIDMTYLTGSTDETFGGNDGTATIWTNIRSGLVKDEPNVARLLKNMTFSVSMINQIMITVEKDDSLSLGQAGLNWVKKHPEVYKKWLEGVTTIDGKSAVNAFEASLKKQ</sequence>
<evidence type="ECO:0000313" key="4">
    <source>
        <dbReference type="Proteomes" id="UP000199053"/>
    </source>
</evidence>
<dbReference type="GO" id="GO:0042597">
    <property type="term" value="C:periplasmic space"/>
    <property type="evidence" value="ECO:0007669"/>
    <property type="project" value="InterPro"/>
</dbReference>
<dbReference type="GO" id="GO:0015871">
    <property type="term" value="P:choline transport"/>
    <property type="evidence" value="ECO:0007669"/>
    <property type="project" value="InterPro"/>
</dbReference>
<name>A0A1G9BBI0_9BACT</name>
<dbReference type="RefSeq" id="WP_092157398.1">
    <property type="nucleotide sequence ID" value="NZ_FNGA01000001.1"/>
</dbReference>
<feature type="chain" id="PRO_5011724500" evidence="1">
    <location>
        <begin position="26"/>
        <end position="316"/>
    </location>
</feature>
<dbReference type="Proteomes" id="UP000199053">
    <property type="component" value="Unassembled WGS sequence"/>
</dbReference>
<dbReference type="GO" id="GO:0043190">
    <property type="term" value="C:ATP-binding cassette (ABC) transporter complex"/>
    <property type="evidence" value="ECO:0007669"/>
    <property type="project" value="InterPro"/>
</dbReference>
<dbReference type="GO" id="GO:0033265">
    <property type="term" value="F:choline binding"/>
    <property type="evidence" value="ECO:0007669"/>
    <property type="project" value="InterPro"/>
</dbReference>
<dbReference type="CDD" id="cd13640">
    <property type="entry name" value="PBP2_ChoX"/>
    <property type="match status" value="1"/>
</dbReference>
<evidence type="ECO:0000313" key="3">
    <source>
        <dbReference type="EMBL" id="SDK36450.1"/>
    </source>
</evidence>
<reference evidence="4" key="1">
    <citation type="submission" date="2016-10" db="EMBL/GenBank/DDBJ databases">
        <authorList>
            <person name="Varghese N."/>
            <person name="Submissions S."/>
        </authorList>
    </citation>
    <scope>NUCLEOTIDE SEQUENCE [LARGE SCALE GENOMIC DNA]</scope>
    <source>
        <strain evidence="4">DSM 16995</strain>
    </source>
</reference>
<protein>
    <submittedName>
        <fullName evidence="3">Glycine betaine/proline transport system substrate-binding protein</fullName>
    </submittedName>
</protein>
<keyword evidence="4" id="KW-1185">Reference proteome</keyword>